<accession>A0A1Y1Y9W5</accession>
<keyword evidence="1" id="KW-1133">Transmembrane helix</keyword>
<protein>
    <submittedName>
        <fullName evidence="2">Uncharacterized protein</fullName>
    </submittedName>
</protein>
<dbReference type="Proteomes" id="UP000193144">
    <property type="component" value="Unassembled WGS sequence"/>
</dbReference>
<dbReference type="SUPFAM" id="SSF48576">
    <property type="entry name" value="Terpenoid synthases"/>
    <property type="match status" value="1"/>
</dbReference>
<keyword evidence="3" id="KW-1185">Reference proteome</keyword>
<feature type="transmembrane region" description="Helical" evidence="1">
    <location>
        <begin position="44"/>
        <end position="61"/>
    </location>
</feature>
<evidence type="ECO:0000313" key="3">
    <source>
        <dbReference type="Proteomes" id="UP000193144"/>
    </source>
</evidence>
<organism evidence="2 3">
    <name type="scientific">Clohesyomyces aquaticus</name>
    <dbReference type="NCBI Taxonomy" id="1231657"/>
    <lineage>
        <taxon>Eukaryota</taxon>
        <taxon>Fungi</taxon>
        <taxon>Dikarya</taxon>
        <taxon>Ascomycota</taxon>
        <taxon>Pezizomycotina</taxon>
        <taxon>Dothideomycetes</taxon>
        <taxon>Pleosporomycetidae</taxon>
        <taxon>Pleosporales</taxon>
        <taxon>Lindgomycetaceae</taxon>
        <taxon>Clohesyomyces</taxon>
    </lineage>
</organism>
<dbReference type="Gene3D" id="1.10.600.10">
    <property type="entry name" value="Farnesyl Diphosphate Synthase"/>
    <property type="match status" value="1"/>
</dbReference>
<comment type="caution">
    <text evidence="2">The sequence shown here is derived from an EMBL/GenBank/DDBJ whole genome shotgun (WGS) entry which is preliminary data.</text>
</comment>
<keyword evidence="1" id="KW-0472">Membrane</keyword>
<evidence type="ECO:0000313" key="2">
    <source>
        <dbReference type="EMBL" id="ORX94546.1"/>
    </source>
</evidence>
<evidence type="ECO:0000256" key="1">
    <source>
        <dbReference type="SAM" id="Phobius"/>
    </source>
</evidence>
<sequence>MHDLFDMMTAVDSPLADMVLHHSIDFLIAQTDENRMKPITLREYFAFILALMCFCADLLLTPDEFELVRPVDEVGMKHITFANDMYSFEMEVLAAKDGFELGATFSSVPMMRIHAA</sequence>
<dbReference type="STRING" id="1231657.A0A1Y1Y9W5"/>
<dbReference type="EMBL" id="MCFA01000305">
    <property type="protein sequence ID" value="ORX94546.1"/>
    <property type="molecule type" value="Genomic_DNA"/>
</dbReference>
<reference evidence="2 3" key="1">
    <citation type="submission" date="2016-07" db="EMBL/GenBank/DDBJ databases">
        <title>Pervasive Adenine N6-methylation of Active Genes in Fungi.</title>
        <authorList>
            <consortium name="DOE Joint Genome Institute"/>
            <person name="Mondo S.J."/>
            <person name="Dannebaum R.O."/>
            <person name="Kuo R.C."/>
            <person name="Labutti K."/>
            <person name="Haridas S."/>
            <person name="Kuo A."/>
            <person name="Salamov A."/>
            <person name="Ahrendt S.R."/>
            <person name="Lipzen A."/>
            <person name="Sullivan W."/>
            <person name="Andreopoulos W.B."/>
            <person name="Clum A."/>
            <person name="Lindquist E."/>
            <person name="Daum C."/>
            <person name="Ramamoorthy G.K."/>
            <person name="Gryganskyi A."/>
            <person name="Culley D."/>
            <person name="Magnuson J.K."/>
            <person name="James T.Y."/>
            <person name="O'Malley M.A."/>
            <person name="Stajich J.E."/>
            <person name="Spatafora J.W."/>
            <person name="Visel A."/>
            <person name="Grigoriev I.V."/>
        </authorList>
    </citation>
    <scope>NUCLEOTIDE SEQUENCE [LARGE SCALE GENOMIC DNA]</scope>
    <source>
        <strain evidence="2 3">CBS 115471</strain>
    </source>
</reference>
<keyword evidence="1" id="KW-0812">Transmembrane</keyword>
<proteinExistence type="predicted"/>
<dbReference type="OrthoDB" id="3004402at2759"/>
<dbReference type="AlphaFoldDB" id="A0A1Y1Y9W5"/>
<gene>
    <name evidence="2" type="ORF">BCR34DRAFT_608228</name>
</gene>
<name>A0A1Y1Y9W5_9PLEO</name>
<dbReference type="InterPro" id="IPR008949">
    <property type="entry name" value="Isoprenoid_synthase_dom_sf"/>
</dbReference>